<dbReference type="InterPro" id="IPR009091">
    <property type="entry name" value="RCC1/BLIP-II"/>
</dbReference>
<dbReference type="OrthoDB" id="310865at2759"/>
<dbReference type="AlphaFoldDB" id="A0A8J8NE57"/>
<gene>
    <name evidence="5" type="ORF">FGO68_gene9843</name>
</gene>
<dbReference type="PANTHER" id="PTHR45982:SF1">
    <property type="entry name" value="REGULATOR OF CHROMOSOME CONDENSATION"/>
    <property type="match status" value="1"/>
</dbReference>
<comment type="caution">
    <text evidence="5">The sequence shown here is derived from an EMBL/GenBank/DDBJ whole genome shotgun (WGS) entry which is preliminary data.</text>
</comment>
<evidence type="ECO:0000256" key="1">
    <source>
        <dbReference type="ARBA" id="ARBA00022658"/>
    </source>
</evidence>
<dbReference type="Gene3D" id="2.130.10.30">
    <property type="entry name" value="Regulator of chromosome condensation 1/beta-lactamase-inhibitor protein II"/>
    <property type="match status" value="2"/>
</dbReference>
<dbReference type="InterPro" id="IPR058923">
    <property type="entry name" value="RCC1-like_dom"/>
</dbReference>
<accession>A0A8J8NE57</accession>
<reference evidence="5" key="1">
    <citation type="submission" date="2019-06" db="EMBL/GenBank/DDBJ databases">
        <authorList>
            <person name="Zheng W."/>
        </authorList>
    </citation>
    <scope>NUCLEOTIDE SEQUENCE</scope>
    <source>
        <strain evidence="5">QDHG01</strain>
    </source>
</reference>
<dbReference type="PANTHER" id="PTHR45982">
    <property type="entry name" value="REGULATOR OF CHROMOSOME CONDENSATION"/>
    <property type="match status" value="1"/>
</dbReference>
<dbReference type="InterPro" id="IPR051553">
    <property type="entry name" value="Ran_GTPase-activating"/>
</dbReference>
<name>A0A8J8NE57_HALGN</name>
<dbReference type="EMBL" id="RRYP01019037">
    <property type="protein sequence ID" value="TNV73381.1"/>
    <property type="molecule type" value="Genomic_DNA"/>
</dbReference>
<feature type="repeat" description="RCC1" evidence="3">
    <location>
        <begin position="198"/>
        <end position="257"/>
    </location>
</feature>
<feature type="domain" description="RCC1-like" evidence="4">
    <location>
        <begin position="113"/>
        <end position="403"/>
    </location>
</feature>
<dbReference type="SUPFAM" id="SSF50985">
    <property type="entry name" value="RCC1/BLIP-II"/>
    <property type="match status" value="2"/>
</dbReference>
<dbReference type="PROSITE" id="PS50012">
    <property type="entry name" value="RCC1_3"/>
    <property type="match status" value="6"/>
</dbReference>
<proteinExistence type="predicted"/>
<keyword evidence="2" id="KW-0677">Repeat</keyword>
<dbReference type="Pfam" id="PF13540">
    <property type="entry name" value="RCC1_2"/>
    <property type="match status" value="1"/>
</dbReference>
<evidence type="ECO:0000256" key="2">
    <source>
        <dbReference type="ARBA" id="ARBA00022737"/>
    </source>
</evidence>
<evidence type="ECO:0000256" key="3">
    <source>
        <dbReference type="PROSITE-ProRule" id="PRU00235"/>
    </source>
</evidence>
<protein>
    <recommendedName>
        <fullName evidence="4">RCC1-like domain-containing protein</fullName>
    </recommendedName>
</protein>
<dbReference type="Proteomes" id="UP000785679">
    <property type="component" value="Unassembled WGS sequence"/>
</dbReference>
<feature type="repeat" description="RCC1" evidence="3">
    <location>
        <begin position="316"/>
        <end position="369"/>
    </location>
</feature>
<dbReference type="Pfam" id="PF25390">
    <property type="entry name" value="WD40_RLD"/>
    <property type="match status" value="1"/>
</dbReference>
<feature type="repeat" description="RCC1" evidence="3">
    <location>
        <begin position="372"/>
        <end position="442"/>
    </location>
</feature>
<dbReference type="InterPro" id="IPR000408">
    <property type="entry name" value="Reg_chr_condens"/>
</dbReference>
<keyword evidence="1" id="KW-0344">Guanine-nucleotide releasing factor</keyword>
<dbReference type="PRINTS" id="PR00633">
    <property type="entry name" value="RCCNDNSATION"/>
</dbReference>
<keyword evidence="6" id="KW-1185">Reference proteome</keyword>
<sequence>MLVKFQVHKKLKQLLEQDLQNKVQPSKTHHKGMNTYFFGDNRQGKCGIGNDEAFVVKPQCVMTKLKLITSGHHHNLALDKNKVLYAWGRNRFGQLGQGIADEDLKDGEESGLNNFIPQPVKGPLLNVVIDQVACGWQHSMATTKSGFLFAWGLNMSGQLGVGDFIDRSQPEHIKILAEHQITSISAGHLHSGAITSTGKLFMWGANPDCRLVKKLEYYQRSGRTKNYCNPQYCEAMALKHITQISCGTTHTLILDQEGYAYSAGCSDDGQLGVIHYQFAPKICEQPFVYLSVFTRDNPGKKVSAGDGFSVFLDTLGNVYTCGKANFGRLGQGHQYSLNNPTRIGWFSKNNILIKDVEAGGRHCLAISNEAVPKLYGWGFGFYHQLGQKGDTEDCLDPVKIQIIENEIRENEGDPSKRQVIIKQKAVKRIAAGYFHSGVILKDK</sequence>
<feature type="repeat" description="RCC1" evidence="3">
    <location>
        <begin position="33"/>
        <end position="81"/>
    </location>
</feature>
<organism evidence="5 6">
    <name type="scientific">Halteria grandinella</name>
    <dbReference type="NCBI Taxonomy" id="5974"/>
    <lineage>
        <taxon>Eukaryota</taxon>
        <taxon>Sar</taxon>
        <taxon>Alveolata</taxon>
        <taxon>Ciliophora</taxon>
        <taxon>Intramacronucleata</taxon>
        <taxon>Spirotrichea</taxon>
        <taxon>Stichotrichia</taxon>
        <taxon>Sporadotrichida</taxon>
        <taxon>Halteriidae</taxon>
        <taxon>Halteria</taxon>
    </lineage>
</organism>
<evidence type="ECO:0000313" key="6">
    <source>
        <dbReference type="Proteomes" id="UP000785679"/>
    </source>
</evidence>
<evidence type="ECO:0000313" key="5">
    <source>
        <dbReference type="EMBL" id="TNV73381.1"/>
    </source>
</evidence>
<feature type="repeat" description="RCC1" evidence="3">
    <location>
        <begin position="82"/>
        <end position="145"/>
    </location>
</feature>
<feature type="repeat" description="RCC1" evidence="3">
    <location>
        <begin position="146"/>
        <end position="197"/>
    </location>
</feature>
<evidence type="ECO:0000259" key="4">
    <source>
        <dbReference type="Pfam" id="PF25390"/>
    </source>
</evidence>